<sequence length="40" mass="3886">MTLPSPPLPCSTPVPSGPDPSGPDRPPALGATAGEGARHP</sequence>
<dbReference type="GeneID" id="94019277"/>
<dbReference type="EMBL" id="CP024985">
    <property type="protein sequence ID" value="ATZ29237.1"/>
    <property type="molecule type" value="Genomic_DNA"/>
</dbReference>
<organism evidence="2 3">
    <name type="scientific">Streptomyces lavendulae subsp. lavendulae</name>
    <dbReference type="NCBI Taxonomy" id="58340"/>
    <lineage>
        <taxon>Bacteria</taxon>
        <taxon>Bacillati</taxon>
        <taxon>Actinomycetota</taxon>
        <taxon>Actinomycetes</taxon>
        <taxon>Kitasatosporales</taxon>
        <taxon>Streptomycetaceae</taxon>
        <taxon>Streptomyces</taxon>
    </lineage>
</organism>
<dbReference type="AlphaFoldDB" id="A0A2K8PR61"/>
<reference evidence="2 3" key="1">
    <citation type="submission" date="2017-11" db="EMBL/GenBank/DDBJ databases">
        <title>Complete genome sequence of Streptomyces lavendulae subsp. lavendulae CCM 3239 (formerly 'Streptomyces aureofaciens CCM 3239'), the producer of the angucycline-type antibiotic auricin.</title>
        <authorList>
            <person name="Busche T."/>
            <person name="Novakova R."/>
            <person name="Al'Dilaimi A."/>
            <person name="Homerova D."/>
            <person name="Feckova L."/>
            <person name="Rezuchova B."/>
            <person name="Mingyar E."/>
            <person name="Csolleiova D."/>
            <person name="Bekeova C."/>
            <person name="Winkler A."/>
            <person name="Sevcikova B."/>
            <person name="Kalinowski J."/>
            <person name="Kormanec J."/>
            <person name="Ruckert C."/>
        </authorList>
    </citation>
    <scope>NUCLEOTIDE SEQUENCE [LARGE SCALE GENOMIC DNA]</scope>
    <source>
        <strain evidence="2 3">CCM 3239</strain>
    </source>
</reference>
<dbReference type="Proteomes" id="UP000231791">
    <property type="component" value="Chromosome"/>
</dbReference>
<dbReference type="RefSeq" id="WP_256462234.1">
    <property type="nucleotide sequence ID" value="NZ_BSRP01000039.1"/>
</dbReference>
<protein>
    <submittedName>
        <fullName evidence="2">Uncharacterized protein</fullName>
    </submittedName>
</protein>
<dbReference type="KEGG" id="slx:SLAV_37360"/>
<keyword evidence="3" id="KW-1185">Reference proteome</keyword>
<proteinExistence type="predicted"/>
<feature type="region of interest" description="Disordered" evidence="1">
    <location>
        <begin position="1"/>
        <end position="40"/>
    </location>
</feature>
<name>A0A2K8PR61_STRLA</name>
<gene>
    <name evidence="2" type="ORF">SLAV_37360</name>
</gene>
<evidence type="ECO:0000313" key="2">
    <source>
        <dbReference type="EMBL" id="ATZ29237.1"/>
    </source>
</evidence>
<evidence type="ECO:0000313" key="3">
    <source>
        <dbReference type="Proteomes" id="UP000231791"/>
    </source>
</evidence>
<evidence type="ECO:0000256" key="1">
    <source>
        <dbReference type="SAM" id="MobiDB-lite"/>
    </source>
</evidence>
<accession>A0A2K8PR61</accession>
<feature type="compositionally biased region" description="Pro residues" evidence="1">
    <location>
        <begin position="1"/>
        <end position="26"/>
    </location>
</feature>